<protein>
    <recommendedName>
        <fullName evidence="4">Amino acid permease</fullName>
    </recommendedName>
</protein>
<evidence type="ECO:0000313" key="2">
    <source>
        <dbReference type="EMBL" id="KPV47902.1"/>
    </source>
</evidence>
<organism evidence="2 3">
    <name type="scientific">Kouleothrix aurantiaca</name>
    <dbReference type="NCBI Taxonomy" id="186479"/>
    <lineage>
        <taxon>Bacteria</taxon>
        <taxon>Bacillati</taxon>
        <taxon>Chloroflexota</taxon>
        <taxon>Chloroflexia</taxon>
        <taxon>Chloroflexales</taxon>
        <taxon>Roseiflexineae</taxon>
        <taxon>Roseiflexaceae</taxon>
        <taxon>Kouleothrix</taxon>
    </lineage>
</organism>
<feature type="non-terminal residue" evidence="2">
    <location>
        <position position="1"/>
    </location>
</feature>
<dbReference type="Proteomes" id="UP000050509">
    <property type="component" value="Unassembled WGS sequence"/>
</dbReference>
<evidence type="ECO:0000256" key="1">
    <source>
        <dbReference type="SAM" id="Phobius"/>
    </source>
</evidence>
<comment type="caution">
    <text evidence="2">The sequence shown here is derived from an EMBL/GenBank/DDBJ whole genome shotgun (WGS) entry which is preliminary data.</text>
</comment>
<reference evidence="2 3" key="1">
    <citation type="submission" date="2015-09" db="EMBL/GenBank/DDBJ databases">
        <title>Draft genome sequence of Kouleothrix aurantiaca JCM 19913.</title>
        <authorList>
            <person name="Hemp J."/>
        </authorList>
    </citation>
    <scope>NUCLEOTIDE SEQUENCE [LARGE SCALE GENOMIC DNA]</scope>
    <source>
        <strain evidence="2 3">COM-B</strain>
    </source>
</reference>
<sequence>FNLGILSRPMAVLAIAGGLILAWVGFQPPNEKVLYVGVALAVVMVVIWFAFERRRFEGPPTGEKILARQAEIAAIEERLRDQEAAATAQRATAP</sequence>
<proteinExistence type="predicted"/>
<gene>
    <name evidence="2" type="ORF">SE17_40950</name>
</gene>
<keyword evidence="1" id="KW-1133">Transmembrane helix</keyword>
<keyword evidence="1" id="KW-0472">Membrane</keyword>
<accession>A0A0P9DD63</accession>
<dbReference type="EMBL" id="LJCR01003122">
    <property type="protein sequence ID" value="KPV47902.1"/>
    <property type="molecule type" value="Genomic_DNA"/>
</dbReference>
<feature type="transmembrane region" description="Helical" evidence="1">
    <location>
        <begin position="33"/>
        <end position="51"/>
    </location>
</feature>
<evidence type="ECO:0000313" key="3">
    <source>
        <dbReference type="Proteomes" id="UP000050509"/>
    </source>
</evidence>
<name>A0A0P9DD63_9CHLR</name>
<keyword evidence="3" id="KW-1185">Reference proteome</keyword>
<dbReference type="PATRIC" id="fig|186479.3.peg.6529"/>
<feature type="transmembrane region" description="Helical" evidence="1">
    <location>
        <begin position="6"/>
        <end position="26"/>
    </location>
</feature>
<keyword evidence="1" id="KW-0812">Transmembrane</keyword>
<dbReference type="AlphaFoldDB" id="A0A0P9DD63"/>
<evidence type="ECO:0008006" key="4">
    <source>
        <dbReference type="Google" id="ProtNLM"/>
    </source>
</evidence>